<evidence type="ECO:0000313" key="8">
    <source>
        <dbReference type="Proteomes" id="UP000179840"/>
    </source>
</evidence>
<comment type="caution">
    <text evidence="7">The sequence shown here is derived from an EMBL/GenBank/DDBJ whole genome shotgun (WGS) entry which is preliminary data.</text>
</comment>
<dbReference type="PANTHER" id="PTHR46577:SF1">
    <property type="entry name" value="HTH-TYPE TRANSCRIPTIONAL REGULATORY PROTEIN GABR"/>
    <property type="match status" value="1"/>
</dbReference>
<dbReference type="InterPro" id="IPR015424">
    <property type="entry name" value="PyrdxlP-dep_Trfase"/>
</dbReference>
<dbReference type="GO" id="GO:0030170">
    <property type="term" value="F:pyridoxal phosphate binding"/>
    <property type="evidence" value="ECO:0007669"/>
    <property type="project" value="InterPro"/>
</dbReference>
<evidence type="ECO:0000256" key="1">
    <source>
        <dbReference type="ARBA" id="ARBA00005384"/>
    </source>
</evidence>
<dbReference type="CDD" id="cd07377">
    <property type="entry name" value="WHTH_GntR"/>
    <property type="match status" value="1"/>
</dbReference>
<dbReference type="SUPFAM" id="SSF53383">
    <property type="entry name" value="PLP-dependent transferases"/>
    <property type="match status" value="1"/>
</dbReference>
<dbReference type="GO" id="GO:0003700">
    <property type="term" value="F:DNA-binding transcription factor activity"/>
    <property type="evidence" value="ECO:0007669"/>
    <property type="project" value="InterPro"/>
</dbReference>
<accession>A0A1S1U1H1</accession>
<dbReference type="Pfam" id="PF00392">
    <property type="entry name" value="GntR"/>
    <property type="match status" value="1"/>
</dbReference>
<dbReference type="InterPro" id="IPR015421">
    <property type="entry name" value="PyrdxlP-dep_Trfase_major"/>
</dbReference>
<dbReference type="InterPro" id="IPR036390">
    <property type="entry name" value="WH_DNA-bd_sf"/>
</dbReference>
<gene>
    <name evidence="7" type="ORF">AKG95_25400</name>
</gene>
<evidence type="ECO:0000256" key="2">
    <source>
        <dbReference type="ARBA" id="ARBA00022898"/>
    </source>
</evidence>
<evidence type="ECO:0000256" key="4">
    <source>
        <dbReference type="ARBA" id="ARBA00023125"/>
    </source>
</evidence>
<feature type="domain" description="HTH gntR-type" evidence="6">
    <location>
        <begin position="21"/>
        <end position="89"/>
    </location>
</feature>
<dbReference type="AlphaFoldDB" id="A0A1S1U1H1"/>
<dbReference type="RefSeq" id="WP_071079675.1">
    <property type="nucleotide sequence ID" value="NZ_LFKP01000014.1"/>
</dbReference>
<keyword evidence="4" id="KW-0238">DNA-binding</keyword>
<evidence type="ECO:0000259" key="6">
    <source>
        <dbReference type="PROSITE" id="PS50949"/>
    </source>
</evidence>
<sequence length="498" mass="53901">MPASHLNQIIAALPLQRGATEPLFRQLYAAIKAAILDGRMSPGMQLPPTRDFCRLLAVSRQTVLNAYALLVAEGYLDGAVGRGTFVSRDVPLPVPTVAPAGKLEAPGLLRPLSARGQGVVAAMRQVAFHRGPLRAFRVGMPRIDHFPFDVWNRLEARRWRRPDHQLGYSDPAGYLPLRELLCVYLKASRGVQCTPQQIVITSGSQQALFMLSTILLAPGDAAWMESPGYRGASGPLRAAGARVFPVPVDAQGLDVAYGVAHCPQAKLAYVTPSHQMPLGVSMSLPRRLALLAWAAHNKAWLVEDDYDSEYRYSGAPLASLQSLDRDGCVVYVGTLSKVLFPGLRLGYMVAPPALAEALVQAKAVMDRHTAIVPQMALADFIAEGHFGRHIRRTRDSNAERRDQLVRGLAHELDDQLACGPADSGLQLCAYFRGGHDEETVSRAGLERGIELRPLGHYADPDAGAACATPPGLLLGFAAIPPAEMQHGLLELGRLLRGR</sequence>
<dbReference type="Proteomes" id="UP000179840">
    <property type="component" value="Unassembled WGS sequence"/>
</dbReference>
<dbReference type="Gene3D" id="1.10.10.10">
    <property type="entry name" value="Winged helix-like DNA-binding domain superfamily/Winged helix DNA-binding domain"/>
    <property type="match status" value="1"/>
</dbReference>
<evidence type="ECO:0000256" key="5">
    <source>
        <dbReference type="ARBA" id="ARBA00023163"/>
    </source>
</evidence>
<dbReference type="InterPro" id="IPR036388">
    <property type="entry name" value="WH-like_DNA-bd_sf"/>
</dbReference>
<reference evidence="7 8" key="1">
    <citation type="submission" date="2015-06" db="EMBL/GenBank/DDBJ databases">
        <title>Draft genome sequencing of a biphenyl-degrading bacterium, Janthinobacterium lividum MEG1.</title>
        <authorList>
            <person name="Shimodaira J."/>
            <person name="Hatta T."/>
        </authorList>
    </citation>
    <scope>NUCLEOTIDE SEQUENCE [LARGE SCALE GENOMIC DNA]</scope>
    <source>
        <strain evidence="7 8">MEG1</strain>
    </source>
</reference>
<dbReference type="Gene3D" id="3.40.640.10">
    <property type="entry name" value="Type I PLP-dependent aspartate aminotransferase-like (Major domain)"/>
    <property type="match status" value="1"/>
</dbReference>
<protein>
    <submittedName>
        <fullName evidence="7">GntR family transcriptional regulator</fullName>
    </submittedName>
</protein>
<dbReference type="SMART" id="SM00345">
    <property type="entry name" value="HTH_GNTR"/>
    <property type="match status" value="1"/>
</dbReference>
<dbReference type="Pfam" id="PF00155">
    <property type="entry name" value="Aminotran_1_2"/>
    <property type="match status" value="1"/>
</dbReference>
<dbReference type="PROSITE" id="PS50949">
    <property type="entry name" value="HTH_GNTR"/>
    <property type="match status" value="1"/>
</dbReference>
<dbReference type="EMBL" id="LFKP01000014">
    <property type="protein sequence ID" value="OHV93939.1"/>
    <property type="molecule type" value="Genomic_DNA"/>
</dbReference>
<dbReference type="InterPro" id="IPR051446">
    <property type="entry name" value="HTH_trans_reg/aminotransferase"/>
</dbReference>
<evidence type="ECO:0000313" key="7">
    <source>
        <dbReference type="EMBL" id="OHV93939.1"/>
    </source>
</evidence>
<proteinExistence type="inferred from homology"/>
<keyword evidence="5" id="KW-0804">Transcription</keyword>
<dbReference type="SUPFAM" id="SSF46785">
    <property type="entry name" value="Winged helix' DNA-binding domain"/>
    <property type="match status" value="1"/>
</dbReference>
<dbReference type="InterPro" id="IPR004839">
    <property type="entry name" value="Aminotransferase_I/II_large"/>
</dbReference>
<dbReference type="CDD" id="cd00609">
    <property type="entry name" value="AAT_like"/>
    <property type="match status" value="1"/>
</dbReference>
<comment type="similarity">
    <text evidence="1">In the C-terminal section; belongs to the class-I pyridoxal-phosphate-dependent aminotransferase family.</text>
</comment>
<dbReference type="InterPro" id="IPR000524">
    <property type="entry name" value="Tscrpt_reg_HTH_GntR"/>
</dbReference>
<dbReference type="GO" id="GO:0003677">
    <property type="term" value="F:DNA binding"/>
    <property type="evidence" value="ECO:0007669"/>
    <property type="project" value="UniProtKB-KW"/>
</dbReference>
<name>A0A1S1U1H1_9BURK</name>
<dbReference type="PANTHER" id="PTHR46577">
    <property type="entry name" value="HTH-TYPE TRANSCRIPTIONAL REGULATORY PROTEIN GABR"/>
    <property type="match status" value="1"/>
</dbReference>
<organism evidence="7 8">
    <name type="scientific">Janthinobacterium lividum</name>
    <dbReference type="NCBI Taxonomy" id="29581"/>
    <lineage>
        <taxon>Bacteria</taxon>
        <taxon>Pseudomonadati</taxon>
        <taxon>Pseudomonadota</taxon>
        <taxon>Betaproteobacteria</taxon>
        <taxon>Burkholderiales</taxon>
        <taxon>Oxalobacteraceae</taxon>
        <taxon>Janthinobacterium</taxon>
    </lineage>
</organism>
<evidence type="ECO:0000256" key="3">
    <source>
        <dbReference type="ARBA" id="ARBA00023015"/>
    </source>
</evidence>
<keyword evidence="3" id="KW-0805">Transcription regulation</keyword>
<keyword evidence="2" id="KW-0663">Pyridoxal phosphate</keyword>